<comment type="caution">
    <text evidence="1">The sequence shown here is derived from an EMBL/GenBank/DDBJ whole genome shotgun (WGS) entry which is preliminary data.</text>
</comment>
<reference evidence="1 2" key="1">
    <citation type="submission" date="2023-01" db="EMBL/GenBank/DDBJ databases">
        <title>Analysis of 21 Apiospora genomes using comparative genomics revels a genus with tremendous synthesis potential of carbohydrate active enzymes and secondary metabolites.</title>
        <authorList>
            <person name="Sorensen T."/>
        </authorList>
    </citation>
    <scope>NUCLEOTIDE SEQUENCE [LARGE SCALE GENOMIC DNA]</scope>
    <source>
        <strain evidence="1 2">CBS 135458</strain>
    </source>
</reference>
<dbReference type="GeneID" id="92091405"/>
<evidence type="ECO:0000313" key="2">
    <source>
        <dbReference type="Proteomes" id="UP001480595"/>
    </source>
</evidence>
<organism evidence="1 2">
    <name type="scientific">Apiospora phragmitis</name>
    <dbReference type="NCBI Taxonomy" id="2905665"/>
    <lineage>
        <taxon>Eukaryota</taxon>
        <taxon>Fungi</taxon>
        <taxon>Dikarya</taxon>
        <taxon>Ascomycota</taxon>
        <taxon>Pezizomycotina</taxon>
        <taxon>Sordariomycetes</taxon>
        <taxon>Xylariomycetidae</taxon>
        <taxon>Amphisphaeriales</taxon>
        <taxon>Apiosporaceae</taxon>
        <taxon>Apiospora</taxon>
    </lineage>
</organism>
<gene>
    <name evidence="1" type="ORF">PG994_006933</name>
</gene>
<accession>A0ABR1VGP4</accession>
<keyword evidence="2" id="KW-1185">Reference proteome</keyword>
<name>A0ABR1VGP4_9PEZI</name>
<dbReference type="RefSeq" id="XP_066717611.1">
    <property type="nucleotide sequence ID" value="XM_066858342.1"/>
</dbReference>
<dbReference type="EMBL" id="JAQQWL010000006">
    <property type="protein sequence ID" value="KAK8070317.1"/>
    <property type="molecule type" value="Genomic_DNA"/>
</dbReference>
<protein>
    <submittedName>
        <fullName evidence="1">Uncharacterized protein</fullName>
    </submittedName>
</protein>
<sequence length="116" mass="13024">MTDPLLVLRCESQTPCVLVGSLFRKDALEQVTSGYSFCNYVCPTFESHPSWSDQVVVRETIDLPGIYKLDLEAWSNDWELLDSVKTRDFEVRGPDAEKTQKCKAPFSCGSSLAIVN</sequence>
<proteinExistence type="predicted"/>
<evidence type="ECO:0000313" key="1">
    <source>
        <dbReference type="EMBL" id="KAK8070317.1"/>
    </source>
</evidence>
<dbReference type="Proteomes" id="UP001480595">
    <property type="component" value="Unassembled WGS sequence"/>
</dbReference>